<evidence type="ECO:0000259" key="1">
    <source>
        <dbReference type="Pfam" id="PF16220"/>
    </source>
</evidence>
<dbReference type="EMBL" id="LVHD01000025">
    <property type="protein sequence ID" value="OAG75688.1"/>
    <property type="molecule type" value="Genomic_DNA"/>
</dbReference>
<dbReference type="PANTHER" id="PTHR30273:SF2">
    <property type="entry name" value="PROTEIN FECR"/>
    <property type="match status" value="1"/>
</dbReference>
<reference evidence="2 3" key="1">
    <citation type="submission" date="2016-03" db="EMBL/GenBank/DDBJ databases">
        <title>Draft genome sequence of Acetobacter malorum CECT 7742, a strain isolated from strawberry vinegar.</title>
        <authorList>
            <person name="Sainz F."/>
            <person name="Mas A."/>
            <person name="Torija M.J."/>
        </authorList>
    </citation>
    <scope>NUCLEOTIDE SEQUENCE [LARGE SCALE GENOMIC DNA]</scope>
    <source>
        <strain evidence="2 3">CECT 7742</strain>
    </source>
</reference>
<protein>
    <submittedName>
        <fullName evidence="2">Transcriptional regulator/anti-FecI sigma factor FecR</fullName>
    </submittedName>
</protein>
<organism evidence="2 3">
    <name type="scientific">Acetobacter malorum</name>
    <dbReference type="NCBI Taxonomy" id="178901"/>
    <lineage>
        <taxon>Bacteria</taxon>
        <taxon>Pseudomonadati</taxon>
        <taxon>Pseudomonadota</taxon>
        <taxon>Alphaproteobacteria</taxon>
        <taxon>Acetobacterales</taxon>
        <taxon>Acetobacteraceae</taxon>
        <taxon>Acetobacter</taxon>
    </lineage>
</organism>
<dbReference type="AlphaFoldDB" id="A0A177G5S5"/>
<dbReference type="InterPro" id="IPR012373">
    <property type="entry name" value="Ferrdict_sens_TM"/>
</dbReference>
<dbReference type="PANTHER" id="PTHR30273">
    <property type="entry name" value="PERIPLASMIC SIGNAL SENSOR AND SIGMA FACTOR ACTIVATOR FECR-RELATED"/>
    <property type="match status" value="1"/>
</dbReference>
<name>A0A177G5S5_9PROT</name>
<dbReference type="Pfam" id="PF16220">
    <property type="entry name" value="DUF4880"/>
    <property type="match status" value="1"/>
</dbReference>
<comment type="caution">
    <text evidence="2">The sequence shown here is derived from an EMBL/GenBank/DDBJ whole genome shotgun (WGS) entry which is preliminary data.</text>
</comment>
<dbReference type="GO" id="GO:0016989">
    <property type="term" value="F:sigma factor antagonist activity"/>
    <property type="evidence" value="ECO:0007669"/>
    <property type="project" value="TreeGrafter"/>
</dbReference>
<dbReference type="PATRIC" id="fig|178901.16.peg.3333"/>
<accession>A0A177G5S5</accession>
<evidence type="ECO:0000313" key="3">
    <source>
        <dbReference type="Proteomes" id="UP000077349"/>
    </source>
</evidence>
<proteinExistence type="predicted"/>
<dbReference type="Proteomes" id="UP000077349">
    <property type="component" value="Unassembled WGS sequence"/>
</dbReference>
<sequence length="299" mass="33441">MATKDSPDDVAAHWVAHIDRAPLTEQETQELDTWLQADIRHKGAFLRSQAVWHATDRAKALYTPTLAPSQRTHRPSRRAFMSAAVAASVAACVIPAESGEASTRYKTQKNILHCENTKQRQIVLDCYTQLEEKSEQTFLLMGQCFITDKHRCVKTQNLRFVLDGSLLLTKGSSYDNAVVVNGTATMQGHRLKERKHLSVGAQVTVTPQGRLHFSTVDQDTLARLTAWTQGQVSLATETLSEATDIFNRYNQKQLVPSFRLADMRLSGLFDLNRPDVFAQAVKAILGGRITEDAHHIFLE</sequence>
<feature type="domain" description="FecR N-terminal" evidence="1">
    <location>
        <begin position="11"/>
        <end position="50"/>
    </location>
</feature>
<gene>
    <name evidence="2" type="ORF">Amal_03132</name>
</gene>
<dbReference type="InterPro" id="IPR032623">
    <property type="entry name" value="FecR_N"/>
</dbReference>
<evidence type="ECO:0000313" key="2">
    <source>
        <dbReference type="EMBL" id="OAG75688.1"/>
    </source>
</evidence>